<dbReference type="InterPro" id="IPR011766">
    <property type="entry name" value="TPP_enzyme_TPP-bd"/>
</dbReference>
<evidence type="ECO:0000313" key="15">
    <source>
        <dbReference type="Proteomes" id="UP000322887"/>
    </source>
</evidence>
<dbReference type="Gene3D" id="3.40.50.970">
    <property type="match status" value="2"/>
</dbReference>
<dbReference type="GeneID" id="98649608"/>
<feature type="domain" description="Thiamine pyrophosphate enzyme central" evidence="11">
    <location>
        <begin position="202"/>
        <end position="321"/>
    </location>
</feature>
<evidence type="ECO:0000256" key="1">
    <source>
        <dbReference type="ARBA" id="ARBA00001041"/>
    </source>
</evidence>
<accession>A0ABX5YUC9</accession>
<evidence type="ECO:0000256" key="8">
    <source>
        <dbReference type="ARBA" id="ARBA00023052"/>
    </source>
</evidence>
<dbReference type="PIRSF" id="PIRSF036565">
    <property type="entry name" value="Pyruvt_ip_decrb"/>
    <property type="match status" value="1"/>
</dbReference>
<dbReference type="InterPro" id="IPR047214">
    <property type="entry name" value="TPP_PDC_IPDC"/>
</dbReference>
<dbReference type="Gene3D" id="3.40.50.1220">
    <property type="entry name" value="TPP-binding domain"/>
    <property type="match status" value="1"/>
</dbReference>
<dbReference type="EC" id="4.1.1.1" evidence="4"/>
<evidence type="ECO:0000256" key="6">
    <source>
        <dbReference type="ARBA" id="ARBA00022793"/>
    </source>
</evidence>
<dbReference type="Pfam" id="PF02776">
    <property type="entry name" value="TPP_enzyme_N"/>
    <property type="match status" value="1"/>
</dbReference>
<reference evidence="14 15" key="1">
    <citation type="submission" date="2019-08" db="EMBL/GenBank/DDBJ databases">
        <title>Deep-cultivation of Planctomycetes and their phenomic and genomic characterization uncovers novel biology.</title>
        <authorList>
            <person name="Wiegand S."/>
            <person name="Jogler M."/>
            <person name="Boedeker C."/>
            <person name="Pinto D."/>
            <person name="Vollmers J."/>
            <person name="Rivas-Marin E."/>
            <person name="Kohn T."/>
            <person name="Peeters S.H."/>
            <person name="Heuer A."/>
            <person name="Rast P."/>
            <person name="Oberbeckmann S."/>
            <person name="Bunk B."/>
            <person name="Jeske O."/>
            <person name="Meyerdierks A."/>
            <person name="Storesund J.E."/>
            <person name="Kallscheuer N."/>
            <person name="Luecker S."/>
            <person name="Lage O.M."/>
            <person name="Pohl T."/>
            <person name="Merkel B.J."/>
            <person name="Hornburger P."/>
            <person name="Mueller R.-W."/>
            <person name="Bruemmer F."/>
            <person name="Labrenz M."/>
            <person name="Spormann A.M."/>
            <person name="Op den Camp H."/>
            <person name="Overmann J."/>
            <person name="Amann R."/>
            <person name="Jetten M.S.M."/>
            <person name="Mascher T."/>
            <person name="Medema M.H."/>
            <person name="Devos D.P."/>
            <person name="Kaster A.-K."/>
            <person name="Ovreas L."/>
            <person name="Rohde M."/>
            <person name="Galperin M.Y."/>
            <person name="Jogler C."/>
        </authorList>
    </citation>
    <scope>NUCLEOTIDE SEQUENCE [LARGE SCALE GENOMIC DNA]</scope>
    <source>
        <strain evidence="14 15">DSM 8797</strain>
    </source>
</reference>
<keyword evidence="6" id="KW-0210">Decarboxylase</keyword>
<dbReference type="CDD" id="cd07038">
    <property type="entry name" value="TPP_PYR_PDC_IPDC_like"/>
    <property type="match status" value="1"/>
</dbReference>
<dbReference type="InterPro" id="IPR029035">
    <property type="entry name" value="DHS-like_NAD/FAD-binding_dom"/>
</dbReference>
<evidence type="ECO:0000256" key="9">
    <source>
        <dbReference type="ARBA" id="ARBA00023239"/>
    </source>
</evidence>
<gene>
    <name evidence="14" type="primary">pdc</name>
    <name evidence="14" type="ORF">GmarT_51680</name>
</gene>
<dbReference type="InterPro" id="IPR000399">
    <property type="entry name" value="TPP-bd_CS"/>
</dbReference>
<dbReference type="InterPro" id="IPR029061">
    <property type="entry name" value="THDP-binding"/>
</dbReference>
<keyword evidence="15" id="KW-1185">Reference proteome</keyword>
<dbReference type="EMBL" id="CP042910">
    <property type="protein sequence ID" value="QEG19270.1"/>
    <property type="molecule type" value="Genomic_DNA"/>
</dbReference>
<feature type="domain" description="Thiamine pyrophosphate enzyme N-terminal TPP-binding" evidence="13">
    <location>
        <begin position="7"/>
        <end position="117"/>
    </location>
</feature>
<dbReference type="RefSeq" id="WP_002648470.1">
    <property type="nucleotide sequence ID" value="NZ_CP042910.1"/>
</dbReference>
<organism evidence="14 15">
    <name type="scientific">Gimesia maris</name>
    <dbReference type="NCBI Taxonomy" id="122"/>
    <lineage>
        <taxon>Bacteria</taxon>
        <taxon>Pseudomonadati</taxon>
        <taxon>Planctomycetota</taxon>
        <taxon>Planctomycetia</taxon>
        <taxon>Planctomycetales</taxon>
        <taxon>Planctomycetaceae</taxon>
        <taxon>Gimesia</taxon>
    </lineage>
</organism>
<dbReference type="CDD" id="cd02005">
    <property type="entry name" value="TPP_PDC_IPDC"/>
    <property type="match status" value="1"/>
</dbReference>
<dbReference type="Proteomes" id="UP000322887">
    <property type="component" value="Chromosome"/>
</dbReference>
<evidence type="ECO:0000259" key="12">
    <source>
        <dbReference type="Pfam" id="PF02775"/>
    </source>
</evidence>
<evidence type="ECO:0000313" key="14">
    <source>
        <dbReference type="EMBL" id="QEG19270.1"/>
    </source>
</evidence>
<dbReference type="PROSITE" id="PS00187">
    <property type="entry name" value="TPP_ENZYMES"/>
    <property type="match status" value="1"/>
</dbReference>
<keyword evidence="7" id="KW-0460">Magnesium</keyword>
<dbReference type="InterPro" id="IPR047213">
    <property type="entry name" value="TPP_PYR_PDC_IPDC-like"/>
</dbReference>
<keyword evidence="14" id="KW-0670">Pyruvate</keyword>
<comment type="similarity">
    <text evidence="3 10">Belongs to the TPP enzyme family.</text>
</comment>
<dbReference type="GO" id="GO:0004737">
    <property type="term" value="F:pyruvate decarboxylase activity"/>
    <property type="evidence" value="ECO:0007669"/>
    <property type="project" value="UniProtKB-EC"/>
</dbReference>
<protein>
    <recommendedName>
        <fullName evidence="4">pyruvate decarboxylase</fullName>
        <ecNumber evidence="4">4.1.1.1</ecNumber>
    </recommendedName>
</protein>
<comment type="catalytic activity">
    <reaction evidence="1">
        <text>a 2-oxocarboxylate + H(+) = an aldehyde + CO2</text>
        <dbReference type="Rhea" id="RHEA:11628"/>
        <dbReference type="ChEBI" id="CHEBI:15378"/>
        <dbReference type="ChEBI" id="CHEBI:16526"/>
        <dbReference type="ChEBI" id="CHEBI:17478"/>
        <dbReference type="ChEBI" id="CHEBI:35179"/>
        <dbReference type="EC" id="4.1.1.1"/>
    </reaction>
</comment>
<evidence type="ECO:0000256" key="3">
    <source>
        <dbReference type="ARBA" id="ARBA00007812"/>
    </source>
</evidence>
<comment type="cofactor">
    <cofactor evidence="2">
        <name>thiamine diphosphate</name>
        <dbReference type="ChEBI" id="CHEBI:58937"/>
    </cofactor>
</comment>
<evidence type="ECO:0000256" key="4">
    <source>
        <dbReference type="ARBA" id="ARBA00013202"/>
    </source>
</evidence>
<dbReference type="SUPFAM" id="SSF52467">
    <property type="entry name" value="DHS-like NAD/FAD-binding domain"/>
    <property type="match status" value="1"/>
</dbReference>
<sequence>MSDNSTTVGSYLASRLEEIGLKHYFAVPGDYNLVLLDKLLENKNLKMISCCNELNAGYAADGYCRATGGASAVFVTYSVGGLSLLNAVAGAYAEDLPMIAVSGGPNTNSEAEFEMLHHTLGLLDYDYQRDIFSKVTAEAVTIHDPREAPTQIDHAIQTALRFRKPVYIEIACNIADAVTSAPNVRSFGGPTASDPLSLNAAVDRAVELLNAATKPVLVAGVKLRSFGAEANFQKLADASGYAIASMPNAKGFFNEQHPHYMGIYWGPVGTPGCGEIVDSSDLCLFAGGTFTDYTTTGHAALINPAKVIQARPNSVVFPNQTFSNVKLTEFLELLAKKLKPNDGSMIAYNRIKEEVTPLRPGAPETELSTRQLFSRIQQMLSPDSAVIAETGDSWFNGMQLDLPEGARFEVQMQYGSIGWSVGATLGYSVGAPDRRPIALIGDGSFQLTAQEVSTIIRYGLKPIIFLINNGGYTIEVEIHDGPYNTIKNWNYAELVHVFNAEDGNGFSCKAHTEGELEEAIKQATAHDGPALIEVLIHRDDCSKDLLVWGGHVAKNNGRPPRVR</sequence>
<dbReference type="PANTHER" id="PTHR43452">
    <property type="entry name" value="PYRUVATE DECARBOXYLASE"/>
    <property type="match status" value="1"/>
</dbReference>
<evidence type="ECO:0000256" key="2">
    <source>
        <dbReference type="ARBA" id="ARBA00001964"/>
    </source>
</evidence>
<name>A0ABX5YUC9_9PLAN</name>
<evidence type="ECO:0000256" key="10">
    <source>
        <dbReference type="RuleBase" id="RU362132"/>
    </source>
</evidence>
<keyword evidence="9 14" id="KW-0456">Lyase</keyword>
<dbReference type="InterPro" id="IPR012001">
    <property type="entry name" value="Thiamin_PyroP_enz_TPP-bd_dom"/>
</dbReference>
<keyword evidence="5" id="KW-0479">Metal-binding</keyword>
<proteinExistence type="inferred from homology"/>
<evidence type="ECO:0000259" key="11">
    <source>
        <dbReference type="Pfam" id="PF00205"/>
    </source>
</evidence>
<dbReference type="Pfam" id="PF02775">
    <property type="entry name" value="TPP_enzyme_C"/>
    <property type="match status" value="1"/>
</dbReference>
<dbReference type="InterPro" id="IPR012000">
    <property type="entry name" value="Thiamin_PyroP_enz_cen_dom"/>
</dbReference>
<dbReference type="SUPFAM" id="SSF52518">
    <property type="entry name" value="Thiamin diphosphate-binding fold (THDP-binding)"/>
    <property type="match status" value="2"/>
</dbReference>
<keyword evidence="8 10" id="KW-0786">Thiamine pyrophosphate</keyword>
<dbReference type="InterPro" id="IPR012110">
    <property type="entry name" value="PDC/IPDC-like"/>
</dbReference>
<dbReference type="Pfam" id="PF00205">
    <property type="entry name" value="TPP_enzyme_M"/>
    <property type="match status" value="1"/>
</dbReference>
<evidence type="ECO:0000256" key="7">
    <source>
        <dbReference type="ARBA" id="ARBA00022842"/>
    </source>
</evidence>
<dbReference type="PANTHER" id="PTHR43452:SF1">
    <property type="entry name" value="PYRUVATE DECARBOXYLASE C186.09-RELATED"/>
    <property type="match status" value="1"/>
</dbReference>
<evidence type="ECO:0000259" key="13">
    <source>
        <dbReference type="Pfam" id="PF02776"/>
    </source>
</evidence>
<evidence type="ECO:0000256" key="5">
    <source>
        <dbReference type="ARBA" id="ARBA00022723"/>
    </source>
</evidence>
<feature type="domain" description="Thiamine pyrophosphate enzyme TPP-binding" evidence="12">
    <location>
        <begin position="407"/>
        <end position="534"/>
    </location>
</feature>